<dbReference type="SMART" id="SM00267">
    <property type="entry name" value="GGDEF"/>
    <property type="match status" value="1"/>
</dbReference>
<feature type="domain" description="GGDEF" evidence="4">
    <location>
        <begin position="203"/>
        <end position="335"/>
    </location>
</feature>
<dbReference type="InterPro" id="IPR029787">
    <property type="entry name" value="Nucleotide_cyclase"/>
</dbReference>
<dbReference type="GO" id="GO:0005886">
    <property type="term" value="C:plasma membrane"/>
    <property type="evidence" value="ECO:0007669"/>
    <property type="project" value="TreeGrafter"/>
</dbReference>
<dbReference type="OrthoDB" id="9812260at2"/>
<evidence type="ECO:0000256" key="3">
    <source>
        <dbReference type="SAM" id="Coils"/>
    </source>
</evidence>
<dbReference type="GO" id="GO:0043709">
    <property type="term" value="P:cell adhesion involved in single-species biofilm formation"/>
    <property type="evidence" value="ECO:0007669"/>
    <property type="project" value="TreeGrafter"/>
</dbReference>
<keyword evidence="3" id="KW-0175">Coiled coil</keyword>
<evidence type="ECO:0000313" key="5">
    <source>
        <dbReference type="EMBL" id="KJZ07562.1"/>
    </source>
</evidence>
<comment type="caution">
    <text evidence="5">The sequence shown here is derived from an EMBL/GenBank/DDBJ whole genome shotgun (WGS) entry which is preliminary data.</text>
</comment>
<dbReference type="RefSeq" id="WP_046005850.1">
    <property type="nucleotide sequence ID" value="NZ_JXYA01000036.1"/>
</dbReference>
<dbReference type="InterPro" id="IPR050469">
    <property type="entry name" value="Diguanylate_Cyclase"/>
</dbReference>
<proteinExistence type="predicted"/>
<dbReference type="PANTHER" id="PTHR45138">
    <property type="entry name" value="REGULATORY COMPONENTS OF SENSORY TRANSDUCTION SYSTEM"/>
    <property type="match status" value="1"/>
</dbReference>
<dbReference type="Gene3D" id="3.30.70.270">
    <property type="match status" value="1"/>
</dbReference>
<name>A0A0F4QLN8_9GAMM</name>
<comment type="catalytic activity">
    <reaction evidence="2">
        <text>2 GTP = 3',3'-c-di-GMP + 2 diphosphate</text>
        <dbReference type="Rhea" id="RHEA:24898"/>
        <dbReference type="ChEBI" id="CHEBI:33019"/>
        <dbReference type="ChEBI" id="CHEBI:37565"/>
        <dbReference type="ChEBI" id="CHEBI:58805"/>
        <dbReference type="EC" id="2.7.7.65"/>
    </reaction>
</comment>
<dbReference type="SUPFAM" id="SSF55073">
    <property type="entry name" value="Nucleotide cyclase"/>
    <property type="match status" value="1"/>
</dbReference>
<dbReference type="NCBIfam" id="TIGR00254">
    <property type="entry name" value="GGDEF"/>
    <property type="match status" value="1"/>
</dbReference>
<dbReference type="PROSITE" id="PS50887">
    <property type="entry name" value="GGDEF"/>
    <property type="match status" value="1"/>
</dbReference>
<dbReference type="AlphaFoldDB" id="A0A0F4QLN8"/>
<dbReference type="GO" id="GO:1902201">
    <property type="term" value="P:negative regulation of bacterial-type flagellum-dependent cell motility"/>
    <property type="evidence" value="ECO:0007669"/>
    <property type="project" value="TreeGrafter"/>
</dbReference>
<organism evidence="5 6">
    <name type="scientific">Pseudoalteromonas rubra</name>
    <dbReference type="NCBI Taxonomy" id="43658"/>
    <lineage>
        <taxon>Bacteria</taxon>
        <taxon>Pseudomonadati</taxon>
        <taxon>Pseudomonadota</taxon>
        <taxon>Gammaproteobacteria</taxon>
        <taxon>Alteromonadales</taxon>
        <taxon>Pseudoalteromonadaceae</taxon>
        <taxon>Pseudoalteromonas</taxon>
    </lineage>
</organism>
<gene>
    <name evidence="5" type="ORF">TW77_15185</name>
</gene>
<dbReference type="Proteomes" id="UP000033452">
    <property type="component" value="Unassembled WGS sequence"/>
</dbReference>
<dbReference type="PANTHER" id="PTHR45138:SF9">
    <property type="entry name" value="DIGUANYLATE CYCLASE DGCM-RELATED"/>
    <property type="match status" value="1"/>
</dbReference>
<keyword evidence="6" id="KW-1185">Reference proteome</keyword>
<dbReference type="EMBL" id="JXYA01000036">
    <property type="protein sequence ID" value="KJZ07562.1"/>
    <property type="molecule type" value="Genomic_DNA"/>
</dbReference>
<dbReference type="PATRIC" id="fig|43658.5.peg.3215"/>
<evidence type="ECO:0000256" key="2">
    <source>
        <dbReference type="ARBA" id="ARBA00034247"/>
    </source>
</evidence>
<accession>A0A0F4QLN8</accession>
<dbReference type="Pfam" id="PF00990">
    <property type="entry name" value="GGDEF"/>
    <property type="match status" value="1"/>
</dbReference>
<protein>
    <recommendedName>
        <fullName evidence="1">diguanylate cyclase</fullName>
        <ecNumber evidence="1">2.7.7.65</ecNumber>
    </recommendedName>
</protein>
<reference evidence="5 6" key="1">
    <citation type="journal article" date="2015" name="BMC Genomics">
        <title>Genome mining reveals unlocked bioactive potential of marine Gram-negative bacteria.</title>
        <authorList>
            <person name="Machado H."/>
            <person name="Sonnenschein E.C."/>
            <person name="Melchiorsen J."/>
            <person name="Gram L."/>
        </authorList>
    </citation>
    <scope>NUCLEOTIDE SEQUENCE [LARGE SCALE GENOMIC DNA]</scope>
    <source>
        <strain evidence="5 6">S2471</strain>
    </source>
</reference>
<evidence type="ECO:0000313" key="6">
    <source>
        <dbReference type="Proteomes" id="UP000033452"/>
    </source>
</evidence>
<feature type="coiled-coil region" evidence="3">
    <location>
        <begin position="139"/>
        <end position="173"/>
    </location>
</feature>
<dbReference type="CDD" id="cd01949">
    <property type="entry name" value="GGDEF"/>
    <property type="match status" value="1"/>
</dbReference>
<evidence type="ECO:0000259" key="4">
    <source>
        <dbReference type="PROSITE" id="PS50887"/>
    </source>
</evidence>
<dbReference type="InterPro" id="IPR000160">
    <property type="entry name" value="GGDEF_dom"/>
</dbReference>
<dbReference type="EC" id="2.7.7.65" evidence="1"/>
<dbReference type="GO" id="GO:0052621">
    <property type="term" value="F:diguanylate cyclase activity"/>
    <property type="evidence" value="ECO:0007669"/>
    <property type="project" value="UniProtKB-EC"/>
</dbReference>
<sequence>MMFHDPMAIAQEKMTKVCQFLEQNQLPPTPLNYHIGYVYISQTHRELNERLDRDLRNRVSIDSIYIEQLYYEFLQKEHQTEAALVQQVGGMIDHLNDSAQQSQQSLIGFARQVSHCIHNLDEHNVIKTRAALSDLSVHTDQLLKQHQQFKNALRKARELHEKQQKQLLLLRKQRILDPQTGLYKRHYLGHKTQLWLTQDKSICAISVLVENLDAFSQDFGEVVGETVLQRVAKRIKKYVLHSGLPGRTGRQEFTIILADCEADTAQVVAEKIRTGVSRLKFVSAKGDVSFPDIDLAIGIAQHQPEHDFNTLAQRAAFAAKKAQSLGQNFYISAPN</sequence>
<dbReference type="InterPro" id="IPR043128">
    <property type="entry name" value="Rev_trsase/Diguanyl_cyclase"/>
</dbReference>
<evidence type="ECO:0000256" key="1">
    <source>
        <dbReference type="ARBA" id="ARBA00012528"/>
    </source>
</evidence>